<dbReference type="Gene3D" id="6.20.210.20">
    <property type="entry name" value="THAP domain"/>
    <property type="match status" value="1"/>
</dbReference>
<dbReference type="PANTHER" id="PTHR46600:SF1">
    <property type="entry name" value="THAP DOMAIN-CONTAINING PROTEIN 1"/>
    <property type="match status" value="1"/>
</dbReference>
<comment type="subcellular location">
    <subcellularLocation>
        <location evidence="1">Nucleus</location>
        <location evidence="1">Nucleoplasm</location>
    </subcellularLocation>
</comment>
<keyword evidence="6" id="KW-0805">Transcription regulation</keyword>
<dbReference type="PROSITE" id="PS50950">
    <property type="entry name" value="ZF_THAP"/>
    <property type="match status" value="1"/>
</dbReference>
<gene>
    <name evidence="14" type="primary">jg14522</name>
    <name evidence="14" type="ORF">PAEG_LOCUS2709</name>
</gene>
<comment type="caution">
    <text evidence="14">The sequence shown here is derived from an EMBL/GenBank/DDBJ whole genome shotgun (WGS) entry which is preliminary data.</text>
</comment>
<dbReference type="InterPro" id="IPR006612">
    <property type="entry name" value="THAP_Znf"/>
</dbReference>
<sequence>MHCCVPFCKTNTELDCGSEAITFHELPSEERLRAAWLSALGTEDTLLPDSAMVCSQHFLDDEMYETGSGLRQIYAGAIPSTVQ</sequence>
<evidence type="ECO:0000256" key="4">
    <source>
        <dbReference type="ARBA" id="ARBA00022771"/>
    </source>
</evidence>
<evidence type="ECO:0000256" key="10">
    <source>
        <dbReference type="ARBA" id="ARBA00023242"/>
    </source>
</evidence>
<dbReference type="SMART" id="SM00980">
    <property type="entry name" value="THAP"/>
    <property type="match status" value="1"/>
</dbReference>
<dbReference type="InterPro" id="IPR026516">
    <property type="entry name" value="THAP1/10"/>
</dbReference>
<dbReference type="AlphaFoldDB" id="A0A8S4QJJ1"/>
<protein>
    <submittedName>
        <fullName evidence="14">Jg14522 protein</fullName>
    </submittedName>
</protein>
<dbReference type="PANTHER" id="PTHR46600">
    <property type="entry name" value="THAP DOMAIN-CONTAINING"/>
    <property type="match status" value="1"/>
</dbReference>
<evidence type="ECO:0000256" key="6">
    <source>
        <dbReference type="ARBA" id="ARBA00023015"/>
    </source>
</evidence>
<dbReference type="GO" id="GO:0005654">
    <property type="term" value="C:nucleoplasm"/>
    <property type="evidence" value="ECO:0007669"/>
    <property type="project" value="UniProtKB-SubCell"/>
</dbReference>
<evidence type="ECO:0000256" key="1">
    <source>
        <dbReference type="ARBA" id="ARBA00004642"/>
    </source>
</evidence>
<evidence type="ECO:0000256" key="12">
    <source>
        <dbReference type="PROSITE-ProRule" id="PRU00309"/>
    </source>
</evidence>
<evidence type="ECO:0000256" key="8">
    <source>
        <dbReference type="ARBA" id="ARBA00023125"/>
    </source>
</evidence>
<comment type="similarity">
    <text evidence="2">Belongs to the THAP1 family.</text>
</comment>
<dbReference type="OrthoDB" id="5982876at2759"/>
<dbReference type="Proteomes" id="UP000838756">
    <property type="component" value="Unassembled WGS sequence"/>
</dbReference>
<organism evidence="14 15">
    <name type="scientific">Pararge aegeria aegeria</name>
    <dbReference type="NCBI Taxonomy" id="348720"/>
    <lineage>
        <taxon>Eukaryota</taxon>
        <taxon>Metazoa</taxon>
        <taxon>Ecdysozoa</taxon>
        <taxon>Arthropoda</taxon>
        <taxon>Hexapoda</taxon>
        <taxon>Insecta</taxon>
        <taxon>Pterygota</taxon>
        <taxon>Neoptera</taxon>
        <taxon>Endopterygota</taxon>
        <taxon>Lepidoptera</taxon>
        <taxon>Glossata</taxon>
        <taxon>Ditrysia</taxon>
        <taxon>Papilionoidea</taxon>
        <taxon>Nymphalidae</taxon>
        <taxon>Satyrinae</taxon>
        <taxon>Satyrini</taxon>
        <taxon>Parargina</taxon>
        <taxon>Pararge</taxon>
    </lineage>
</organism>
<keyword evidence="4 12" id="KW-0863">Zinc-finger</keyword>
<keyword evidence="7" id="KW-0175">Coiled coil</keyword>
<evidence type="ECO:0000256" key="9">
    <source>
        <dbReference type="ARBA" id="ARBA00023163"/>
    </source>
</evidence>
<dbReference type="SUPFAM" id="SSF57716">
    <property type="entry name" value="Glucocorticoid receptor-like (DNA-binding domain)"/>
    <property type="match status" value="1"/>
</dbReference>
<reference evidence="14" key="1">
    <citation type="submission" date="2022-03" db="EMBL/GenBank/DDBJ databases">
        <authorList>
            <person name="Lindestad O."/>
        </authorList>
    </citation>
    <scope>NUCLEOTIDE SEQUENCE</scope>
</reference>
<proteinExistence type="inferred from homology"/>
<keyword evidence="10" id="KW-0539">Nucleus</keyword>
<evidence type="ECO:0000256" key="5">
    <source>
        <dbReference type="ARBA" id="ARBA00022833"/>
    </source>
</evidence>
<accession>A0A8S4QJJ1</accession>
<dbReference type="GO" id="GO:0008270">
    <property type="term" value="F:zinc ion binding"/>
    <property type="evidence" value="ECO:0007669"/>
    <property type="project" value="UniProtKB-KW"/>
</dbReference>
<keyword evidence="5" id="KW-0862">Zinc</keyword>
<feature type="domain" description="THAP-type" evidence="13">
    <location>
        <begin position="1"/>
        <end position="82"/>
    </location>
</feature>
<evidence type="ECO:0000256" key="2">
    <source>
        <dbReference type="ARBA" id="ARBA00006177"/>
    </source>
</evidence>
<dbReference type="InterPro" id="IPR038441">
    <property type="entry name" value="THAP_Znf_sf"/>
</dbReference>
<feature type="non-terminal residue" evidence="14">
    <location>
        <position position="83"/>
    </location>
</feature>
<dbReference type="Pfam" id="PF05485">
    <property type="entry name" value="THAP"/>
    <property type="match status" value="1"/>
</dbReference>
<keyword evidence="11" id="KW-0131">Cell cycle</keyword>
<evidence type="ECO:0000313" key="15">
    <source>
        <dbReference type="Proteomes" id="UP000838756"/>
    </source>
</evidence>
<keyword evidence="8 12" id="KW-0238">DNA-binding</keyword>
<evidence type="ECO:0000256" key="3">
    <source>
        <dbReference type="ARBA" id="ARBA00022723"/>
    </source>
</evidence>
<evidence type="ECO:0000256" key="11">
    <source>
        <dbReference type="ARBA" id="ARBA00023306"/>
    </source>
</evidence>
<name>A0A8S4QJJ1_9NEOP</name>
<evidence type="ECO:0000313" key="14">
    <source>
        <dbReference type="EMBL" id="CAH2210851.1"/>
    </source>
</evidence>
<evidence type="ECO:0000259" key="13">
    <source>
        <dbReference type="PROSITE" id="PS50950"/>
    </source>
</evidence>
<keyword evidence="9" id="KW-0804">Transcription</keyword>
<dbReference type="EMBL" id="CAKXAJ010008453">
    <property type="protein sequence ID" value="CAH2210851.1"/>
    <property type="molecule type" value="Genomic_DNA"/>
</dbReference>
<dbReference type="GO" id="GO:0043565">
    <property type="term" value="F:sequence-specific DNA binding"/>
    <property type="evidence" value="ECO:0007669"/>
    <property type="project" value="InterPro"/>
</dbReference>
<keyword evidence="3" id="KW-0479">Metal-binding</keyword>
<keyword evidence="15" id="KW-1185">Reference proteome</keyword>
<evidence type="ECO:0000256" key="7">
    <source>
        <dbReference type="ARBA" id="ARBA00023054"/>
    </source>
</evidence>